<dbReference type="SUPFAM" id="SSF50939">
    <property type="entry name" value="Sialidases"/>
    <property type="match status" value="1"/>
</dbReference>
<evidence type="ECO:0000313" key="2">
    <source>
        <dbReference type="EMBL" id="MCH4564192.1"/>
    </source>
</evidence>
<feature type="domain" description="Photosynthesis system II assembly factor Ycf48/Hcf136-like" evidence="1">
    <location>
        <begin position="47"/>
        <end position="284"/>
    </location>
</feature>
<dbReference type="InterPro" id="IPR052025">
    <property type="entry name" value="Xyloglucanase_GH74"/>
</dbReference>
<comment type="caution">
    <text evidence="2">The sequence shown here is derived from an EMBL/GenBank/DDBJ whole genome shotgun (WGS) entry which is preliminary data.</text>
</comment>
<protein>
    <submittedName>
        <fullName evidence="2">YCF48-related protein</fullName>
    </submittedName>
</protein>
<reference evidence="2 3" key="1">
    <citation type="submission" date="2022-02" db="EMBL/GenBank/DDBJ databases">
        <title>Halomonas fukangensis sp. nov., a halophilic bacterium isolated from a bulk soil of Kalidium foliatum at Fukang.</title>
        <authorList>
            <person name="Huang Y."/>
        </authorList>
    </citation>
    <scope>NUCLEOTIDE SEQUENCE [LARGE SCALE GENOMIC DNA]</scope>
    <source>
        <strain evidence="2 3">EGI 63088</strain>
    </source>
</reference>
<dbReference type="Pfam" id="PF14870">
    <property type="entry name" value="PSII_BNR"/>
    <property type="match status" value="1"/>
</dbReference>
<dbReference type="RefSeq" id="WP_240568821.1">
    <property type="nucleotide sequence ID" value="NZ_JAKVPY010000016.1"/>
</dbReference>
<proteinExistence type="predicted"/>
<dbReference type="CDD" id="cd15482">
    <property type="entry name" value="Sialidase_non-viral"/>
    <property type="match status" value="1"/>
</dbReference>
<dbReference type="InterPro" id="IPR028203">
    <property type="entry name" value="PSII_CF48-like_dom"/>
</dbReference>
<dbReference type="InterPro" id="IPR015943">
    <property type="entry name" value="WD40/YVTN_repeat-like_dom_sf"/>
</dbReference>
<name>A0ABS9RWG3_9GAMM</name>
<dbReference type="Proteomes" id="UP001202117">
    <property type="component" value="Unassembled WGS sequence"/>
</dbReference>
<accession>A0ABS9RWG3</accession>
<dbReference type="EMBL" id="JAKVPY010000016">
    <property type="protein sequence ID" value="MCH4564192.1"/>
    <property type="molecule type" value="Genomic_DNA"/>
</dbReference>
<dbReference type="Gene3D" id="2.130.10.10">
    <property type="entry name" value="YVTN repeat-like/Quinoprotein amine dehydrogenase"/>
    <property type="match status" value="1"/>
</dbReference>
<evidence type="ECO:0000259" key="1">
    <source>
        <dbReference type="Pfam" id="PF14870"/>
    </source>
</evidence>
<gene>
    <name evidence="2" type="ORF">MKP05_13830</name>
</gene>
<dbReference type="PANTHER" id="PTHR43739:SF5">
    <property type="entry name" value="EXO-ALPHA-SIALIDASE"/>
    <property type="match status" value="1"/>
</dbReference>
<dbReference type="PANTHER" id="PTHR43739">
    <property type="entry name" value="XYLOGLUCANASE (EUROFUNG)"/>
    <property type="match status" value="1"/>
</dbReference>
<evidence type="ECO:0000313" key="3">
    <source>
        <dbReference type="Proteomes" id="UP001202117"/>
    </source>
</evidence>
<dbReference type="InterPro" id="IPR036278">
    <property type="entry name" value="Sialidase_sf"/>
</dbReference>
<keyword evidence="3" id="KW-1185">Reference proteome</keyword>
<organism evidence="2 3">
    <name type="scientific">Halomonas flagellata</name>
    <dbReference type="NCBI Taxonomy" id="2920385"/>
    <lineage>
        <taxon>Bacteria</taxon>
        <taxon>Pseudomonadati</taxon>
        <taxon>Pseudomonadota</taxon>
        <taxon>Gammaproteobacteria</taxon>
        <taxon>Oceanospirillales</taxon>
        <taxon>Halomonadaceae</taxon>
        <taxon>Halomonas</taxon>
    </lineage>
</organism>
<sequence length="288" mass="31171">MRNIASRFLQALSLASGVMVSLGIAGVAGAAEKALPSLSYDRTSERLLKVDANQLSQSMNGGATWQEIPLPDVVKDGRLVTASVPATAEKALYIAGPSIGVQRSTDHGESWHAADEGLPSQDVIAFTVHRNQPETLYAVIAADGLYQSEDAGTTWKKMDSGPTQAIRRLVHSDMEGSMQTGWLYAVSDDAVRLSMDCFCGWRPTGELDAGRVYDMAYDLDDPERVYVTTEQGLWRSDSGGQVWQRVNDDGTEKVALALAPAGTLYALDREGELMRSEDQGQSWTPPDA</sequence>